<keyword evidence="6" id="KW-1185">Reference proteome</keyword>
<dbReference type="Ensembl" id="ENSSDUT00000014345.1">
    <property type="protein sequence ID" value="ENSSDUP00000014076.1"/>
    <property type="gene ID" value="ENSSDUG00000010238.1"/>
</dbReference>
<sequence>MALIALPMLIQPEKNQKNVSAIKHFKSRGDQDFFTCVEYSPSAERLVTGGTDGLLRLVLANSTIGKCLGRGTDVFKKMLTSHDKPVCSALYHSIFKQVVSVCQNGVVTVWDVLSGQATMQFKVTLDQHVGLTAISFDESQRRLITMSQDGKVRLWNFNRRKFLEHDHLDDITSLDVHENTLITASSNGNIIIWDADTAEVLYRINANENPRTIMADKHALGRTGTVAVEKKPKRLIDTKNPQHKKSTTVKTTDSTSPLIKCLRTRVITFSTATLLTSTDGYIYAWSVISKGGLLGKFRAVKDEGAVVTTMSTDVSEQILLTGDSTGRIYLWDIQGFGFKKQTDEGPFENIKGWLEQEDGMRSEEP</sequence>
<evidence type="ECO:0000313" key="6">
    <source>
        <dbReference type="Proteomes" id="UP000261420"/>
    </source>
</evidence>
<reference evidence="5" key="1">
    <citation type="submission" date="2025-08" db="UniProtKB">
        <authorList>
            <consortium name="Ensembl"/>
        </authorList>
    </citation>
    <scope>IDENTIFICATION</scope>
</reference>
<keyword evidence="2 4" id="KW-0853">WD repeat</keyword>
<evidence type="ECO:0000256" key="2">
    <source>
        <dbReference type="ARBA" id="ARBA00022574"/>
    </source>
</evidence>
<dbReference type="InterPro" id="IPR015943">
    <property type="entry name" value="WD40/YVTN_repeat-like_dom_sf"/>
</dbReference>
<name>A0A3B4U654_SERDU</name>
<dbReference type="Pfam" id="PF00400">
    <property type="entry name" value="WD40"/>
    <property type="match status" value="3"/>
</dbReference>
<dbReference type="SMART" id="SM00320">
    <property type="entry name" value="WD40"/>
    <property type="match status" value="5"/>
</dbReference>
<dbReference type="Proteomes" id="UP000261420">
    <property type="component" value="Unplaced"/>
</dbReference>
<evidence type="ECO:0000313" key="5">
    <source>
        <dbReference type="Ensembl" id="ENSSDUP00000014076.1"/>
    </source>
</evidence>
<dbReference type="PROSITE" id="PS50082">
    <property type="entry name" value="WD_REPEATS_2"/>
    <property type="match status" value="3"/>
</dbReference>
<dbReference type="SUPFAM" id="SSF50978">
    <property type="entry name" value="WD40 repeat-like"/>
    <property type="match status" value="1"/>
</dbReference>
<feature type="repeat" description="WD" evidence="4">
    <location>
        <begin position="164"/>
        <end position="203"/>
    </location>
</feature>
<dbReference type="InterPro" id="IPR036322">
    <property type="entry name" value="WD40_repeat_dom_sf"/>
</dbReference>
<dbReference type="InterPro" id="IPR051242">
    <property type="entry name" value="WD-EF-hand_domain"/>
</dbReference>
<evidence type="ECO:0000256" key="4">
    <source>
        <dbReference type="PROSITE-ProRule" id="PRU00221"/>
    </source>
</evidence>
<feature type="repeat" description="WD" evidence="4">
    <location>
        <begin position="79"/>
        <end position="120"/>
    </location>
</feature>
<dbReference type="PANTHER" id="PTHR44324">
    <property type="entry name" value="WD40 REPEAT DOMAIN 95"/>
    <property type="match status" value="1"/>
</dbReference>
<evidence type="ECO:0000256" key="1">
    <source>
        <dbReference type="ARBA" id="ARBA00014901"/>
    </source>
</evidence>
<dbReference type="GeneTree" id="ENSGT00940000168052"/>
<feature type="repeat" description="WD" evidence="4">
    <location>
        <begin position="131"/>
        <end position="165"/>
    </location>
</feature>
<protein>
    <recommendedName>
        <fullName evidence="1">WD repeat-containing protein on Y chromosome</fullName>
    </recommendedName>
</protein>
<reference evidence="5" key="2">
    <citation type="submission" date="2025-09" db="UniProtKB">
        <authorList>
            <consortium name="Ensembl"/>
        </authorList>
    </citation>
    <scope>IDENTIFICATION</scope>
</reference>
<keyword evidence="3" id="KW-0677">Repeat</keyword>
<organism evidence="5 6">
    <name type="scientific">Seriola dumerili</name>
    <name type="common">Greater amberjack</name>
    <name type="synonym">Caranx dumerili</name>
    <dbReference type="NCBI Taxonomy" id="41447"/>
    <lineage>
        <taxon>Eukaryota</taxon>
        <taxon>Metazoa</taxon>
        <taxon>Chordata</taxon>
        <taxon>Craniata</taxon>
        <taxon>Vertebrata</taxon>
        <taxon>Euteleostomi</taxon>
        <taxon>Actinopterygii</taxon>
        <taxon>Neopterygii</taxon>
        <taxon>Teleostei</taxon>
        <taxon>Neoteleostei</taxon>
        <taxon>Acanthomorphata</taxon>
        <taxon>Carangaria</taxon>
        <taxon>Carangiformes</taxon>
        <taxon>Carangidae</taxon>
        <taxon>Seriola</taxon>
    </lineage>
</organism>
<proteinExistence type="predicted"/>
<dbReference type="InterPro" id="IPR001680">
    <property type="entry name" value="WD40_rpt"/>
</dbReference>
<dbReference type="InterPro" id="IPR019775">
    <property type="entry name" value="WD40_repeat_CS"/>
</dbReference>
<dbReference type="Gene3D" id="2.130.10.10">
    <property type="entry name" value="YVTN repeat-like/Quinoprotein amine dehydrogenase"/>
    <property type="match status" value="2"/>
</dbReference>
<accession>A0A3B4U654</accession>
<dbReference type="PROSITE" id="PS00678">
    <property type="entry name" value="WD_REPEATS_1"/>
    <property type="match status" value="3"/>
</dbReference>
<dbReference type="AlphaFoldDB" id="A0A3B4U654"/>
<dbReference type="STRING" id="41447.ENSSDUP00000014076"/>
<evidence type="ECO:0000256" key="3">
    <source>
        <dbReference type="ARBA" id="ARBA00022737"/>
    </source>
</evidence>
<dbReference type="PANTHER" id="PTHR44324:SF6">
    <property type="entry name" value="EF-HAND CALCIUM BINDING DOMAIN 8"/>
    <property type="match status" value="1"/>
</dbReference>